<reference evidence="1 2" key="1">
    <citation type="submission" date="2021-04" db="EMBL/GenBank/DDBJ databases">
        <authorList>
            <person name="Rodrigo-Torres L."/>
            <person name="Arahal R. D."/>
            <person name="Lucena T."/>
        </authorList>
    </citation>
    <scope>NUCLEOTIDE SEQUENCE [LARGE SCALE GENOMIC DNA]</scope>
    <source>
        <strain evidence="1 2">CECT 9623</strain>
    </source>
</reference>
<gene>
    <name evidence="1" type="ORF">DYBT9623_00271</name>
</gene>
<dbReference type="RefSeq" id="WP_215231716.1">
    <property type="nucleotide sequence ID" value="NZ_CAJRAU010000001.1"/>
</dbReference>
<dbReference type="Proteomes" id="UP000679725">
    <property type="component" value="Unassembled WGS sequence"/>
</dbReference>
<keyword evidence="2" id="KW-1185">Reference proteome</keyword>
<organism evidence="1 2">
    <name type="scientific">Dyadobacter linearis</name>
    <dbReference type="NCBI Taxonomy" id="2823330"/>
    <lineage>
        <taxon>Bacteria</taxon>
        <taxon>Pseudomonadati</taxon>
        <taxon>Bacteroidota</taxon>
        <taxon>Cytophagia</taxon>
        <taxon>Cytophagales</taxon>
        <taxon>Spirosomataceae</taxon>
        <taxon>Dyadobacter</taxon>
    </lineage>
</organism>
<evidence type="ECO:0000313" key="2">
    <source>
        <dbReference type="Proteomes" id="UP000679725"/>
    </source>
</evidence>
<comment type="caution">
    <text evidence="1">The sequence shown here is derived from an EMBL/GenBank/DDBJ whole genome shotgun (WGS) entry which is preliminary data.</text>
</comment>
<accession>A0ABM8UJX3</accession>
<sequence>MKGLFTSKLLVLIVGLLLFGGCKNEEPVPIVKETISGKVDYILMEIVLGGVARVDFYVRDEVDGRMYIVRMAERGNFPGSTARAYIDKTDLILPNTKEVVDEQTFSTQFSVNPIVSTDNAIHVSYYNETPDSRFSTQEITGYLTPETVLSISSDEEEAIAILRTETGIQKYLKPILLDCLVNGFAKDINGAQEGDQANRFLVYKLKVDTDREY</sequence>
<protein>
    <submittedName>
        <fullName evidence="1">Uncharacterized protein</fullName>
    </submittedName>
</protein>
<evidence type="ECO:0000313" key="1">
    <source>
        <dbReference type="EMBL" id="CAG5067550.1"/>
    </source>
</evidence>
<dbReference type="PROSITE" id="PS51257">
    <property type="entry name" value="PROKAR_LIPOPROTEIN"/>
    <property type="match status" value="1"/>
</dbReference>
<name>A0ABM8UJX3_9BACT</name>
<dbReference type="EMBL" id="CAJRAU010000001">
    <property type="protein sequence ID" value="CAG5067550.1"/>
    <property type="molecule type" value="Genomic_DNA"/>
</dbReference>
<proteinExistence type="predicted"/>